<dbReference type="PIRSF" id="PIRSF000641">
    <property type="entry name" value="SRK"/>
    <property type="match status" value="1"/>
</dbReference>
<comment type="catalytic activity">
    <reaction evidence="18 19">
        <text>L-seryl-[protein] + ATP = O-phospho-L-seryl-[protein] + ADP + H(+)</text>
        <dbReference type="Rhea" id="RHEA:17989"/>
        <dbReference type="Rhea" id="RHEA-COMP:9863"/>
        <dbReference type="Rhea" id="RHEA-COMP:11604"/>
        <dbReference type="ChEBI" id="CHEBI:15378"/>
        <dbReference type="ChEBI" id="CHEBI:29999"/>
        <dbReference type="ChEBI" id="CHEBI:30616"/>
        <dbReference type="ChEBI" id="CHEBI:83421"/>
        <dbReference type="ChEBI" id="CHEBI:456216"/>
        <dbReference type="EC" id="2.7.11.1"/>
    </reaction>
</comment>
<dbReference type="InterPro" id="IPR036426">
    <property type="entry name" value="Bulb-type_lectin_dom_sf"/>
</dbReference>
<keyword evidence="14" id="KW-1015">Disulfide bond</keyword>
<dbReference type="InterPro" id="IPR001245">
    <property type="entry name" value="Ser-Thr/Tyr_kinase_cat_dom"/>
</dbReference>
<dbReference type="GO" id="GO:0030246">
    <property type="term" value="F:carbohydrate binding"/>
    <property type="evidence" value="ECO:0007669"/>
    <property type="project" value="UniProtKB-KW"/>
</dbReference>
<dbReference type="GO" id="GO:0005524">
    <property type="term" value="F:ATP binding"/>
    <property type="evidence" value="ECO:0007669"/>
    <property type="project" value="UniProtKB-KW"/>
</dbReference>
<comment type="subcellular location">
    <subcellularLocation>
        <location evidence="1">Cell membrane</location>
        <topology evidence="1">Single-pass type I membrane protein</topology>
    </subcellularLocation>
</comment>
<dbReference type="InterPro" id="IPR001480">
    <property type="entry name" value="Bulb-type_lectin_dom"/>
</dbReference>
<evidence type="ECO:0000256" key="1">
    <source>
        <dbReference type="ARBA" id="ARBA00004251"/>
    </source>
</evidence>
<dbReference type="Pfam" id="PF01453">
    <property type="entry name" value="B_lectin"/>
    <property type="match status" value="1"/>
</dbReference>
<dbReference type="SMART" id="SM00220">
    <property type="entry name" value="S_TKc"/>
    <property type="match status" value="1"/>
</dbReference>
<dbReference type="EMBL" id="PNBA02000006">
    <property type="protein sequence ID" value="KAG6421312.1"/>
    <property type="molecule type" value="Genomic_DNA"/>
</dbReference>
<dbReference type="Pfam" id="PF07714">
    <property type="entry name" value="PK_Tyr_Ser-Thr"/>
    <property type="match status" value="1"/>
</dbReference>
<keyword evidence="26" id="KW-1185">Reference proteome</keyword>
<dbReference type="SUPFAM" id="SSF51110">
    <property type="entry name" value="alpha-D-mannose-specific plant lectins"/>
    <property type="match status" value="1"/>
</dbReference>
<dbReference type="PROSITE" id="PS50927">
    <property type="entry name" value="BULB_LECTIN"/>
    <property type="match status" value="1"/>
</dbReference>
<dbReference type="InterPro" id="IPR024171">
    <property type="entry name" value="SRK-like_kinase"/>
</dbReference>
<dbReference type="FunFam" id="3.30.200.20:FF:000195">
    <property type="entry name" value="G-type lectin S-receptor-like serine/threonine-protein kinase"/>
    <property type="match status" value="1"/>
</dbReference>
<keyword evidence="11 19" id="KW-0067">ATP-binding</keyword>
<protein>
    <recommendedName>
        <fullName evidence="19">Receptor-like serine/threonine-protein kinase</fullName>
        <ecNumber evidence="19">2.7.11.1</ecNumber>
    </recommendedName>
</protein>
<keyword evidence="13" id="KW-0472">Membrane</keyword>
<dbReference type="CDD" id="cd00028">
    <property type="entry name" value="B_lectin"/>
    <property type="match status" value="1"/>
</dbReference>
<dbReference type="GO" id="GO:0004674">
    <property type="term" value="F:protein serine/threonine kinase activity"/>
    <property type="evidence" value="ECO:0007669"/>
    <property type="project" value="UniProtKB-KW"/>
</dbReference>
<evidence type="ECO:0000259" key="23">
    <source>
        <dbReference type="PROSITE" id="PS50927"/>
    </source>
</evidence>
<keyword evidence="10 19" id="KW-0418">Kinase</keyword>
<evidence type="ECO:0000313" key="25">
    <source>
        <dbReference type="EMBL" id="KAG6421312.1"/>
    </source>
</evidence>
<keyword evidence="6" id="KW-0812">Transmembrane</keyword>
<evidence type="ECO:0000256" key="19">
    <source>
        <dbReference type="PIRNR" id="PIRNR000641"/>
    </source>
</evidence>
<dbReference type="Gene3D" id="2.90.10.10">
    <property type="entry name" value="Bulb-type lectin domain"/>
    <property type="match status" value="1"/>
</dbReference>
<dbReference type="PANTHER" id="PTHR27002:SF214">
    <property type="entry name" value="RECEPTOR-LIKE SERINE_THREONINE-PROTEIN KINASE"/>
    <property type="match status" value="1"/>
</dbReference>
<evidence type="ECO:0000256" key="6">
    <source>
        <dbReference type="ARBA" id="ARBA00022692"/>
    </source>
</evidence>
<keyword evidence="7" id="KW-0732">Signal</keyword>
<keyword evidence="8" id="KW-0430">Lectin</keyword>
<keyword evidence="3 19" id="KW-0723">Serine/threonine-protein kinase</keyword>
<dbReference type="Gene3D" id="3.50.4.10">
    <property type="entry name" value="Hepatocyte Growth Factor"/>
    <property type="match status" value="1"/>
</dbReference>
<comment type="catalytic activity">
    <reaction evidence="17 19">
        <text>L-threonyl-[protein] + ATP = O-phospho-L-threonyl-[protein] + ADP + H(+)</text>
        <dbReference type="Rhea" id="RHEA:46608"/>
        <dbReference type="Rhea" id="RHEA-COMP:11060"/>
        <dbReference type="Rhea" id="RHEA-COMP:11605"/>
        <dbReference type="ChEBI" id="CHEBI:15378"/>
        <dbReference type="ChEBI" id="CHEBI:30013"/>
        <dbReference type="ChEBI" id="CHEBI:30616"/>
        <dbReference type="ChEBI" id="CHEBI:61977"/>
        <dbReference type="ChEBI" id="CHEBI:456216"/>
        <dbReference type="EC" id="2.7.11.1"/>
    </reaction>
</comment>
<evidence type="ECO:0000256" key="2">
    <source>
        <dbReference type="ARBA" id="ARBA00022475"/>
    </source>
</evidence>
<evidence type="ECO:0000259" key="24">
    <source>
        <dbReference type="PROSITE" id="PS50948"/>
    </source>
</evidence>
<dbReference type="PANTHER" id="PTHR27002">
    <property type="entry name" value="RECEPTOR-LIKE SERINE/THREONINE-PROTEIN KINASE SD1-8"/>
    <property type="match status" value="1"/>
</dbReference>
<dbReference type="CDD" id="cd01098">
    <property type="entry name" value="PAN_AP_plant"/>
    <property type="match status" value="1"/>
</dbReference>
<keyword evidence="16" id="KW-0325">Glycoprotein</keyword>
<comment type="caution">
    <text evidence="20">Lacks conserved residue(s) required for the propagation of feature annotation.</text>
</comment>
<evidence type="ECO:0000259" key="21">
    <source>
        <dbReference type="PROSITE" id="PS50011"/>
    </source>
</evidence>
<evidence type="ECO:0000256" key="18">
    <source>
        <dbReference type="ARBA" id="ARBA00048679"/>
    </source>
</evidence>
<evidence type="ECO:0000256" key="5">
    <source>
        <dbReference type="ARBA" id="ARBA00022679"/>
    </source>
</evidence>
<keyword evidence="20" id="KW-0245">EGF-like domain</keyword>
<keyword evidence="15" id="KW-0675">Receptor</keyword>
<comment type="caution">
    <text evidence="25">The sequence shown here is derived from an EMBL/GenBank/DDBJ whole genome shotgun (WGS) entry which is preliminary data.</text>
</comment>
<feature type="domain" description="Protein kinase" evidence="21">
    <location>
        <begin position="514"/>
        <end position="858"/>
    </location>
</feature>
<reference evidence="25" key="2">
    <citation type="submission" date="2020-08" db="EMBL/GenBank/DDBJ databases">
        <title>Plant Genome Project.</title>
        <authorList>
            <person name="Zhang R.-G."/>
        </authorList>
    </citation>
    <scope>NUCLEOTIDE SEQUENCE</scope>
    <source>
        <strain evidence="25">Huo1</strain>
        <tissue evidence="25">Leaf</tissue>
    </source>
</reference>
<evidence type="ECO:0000256" key="17">
    <source>
        <dbReference type="ARBA" id="ARBA00047899"/>
    </source>
</evidence>
<keyword evidence="5 19" id="KW-0808">Transferase</keyword>
<dbReference type="PROSITE" id="PS50026">
    <property type="entry name" value="EGF_3"/>
    <property type="match status" value="1"/>
</dbReference>
<evidence type="ECO:0000313" key="26">
    <source>
        <dbReference type="Proteomes" id="UP000298416"/>
    </source>
</evidence>
<keyword evidence="9 19" id="KW-0547">Nucleotide-binding</keyword>
<proteinExistence type="inferred from homology"/>
<dbReference type="FunFam" id="2.90.10.10:FF:000009">
    <property type="entry name" value="Receptor-like serine/threonine-protein kinase SD1-8"/>
    <property type="match status" value="1"/>
</dbReference>
<dbReference type="GO" id="GO:0048544">
    <property type="term" value="P:recognition of pollen"/>
    <property type="evidence" value="ECO:0007669"/>
    <property type="project" value="InterPro"/>
</dbReference>
<evidence type="ECO:0000256" key="10">
    <source>
        <dbReference type="ARBA" id="ARBA00022777"/>
    </source>
</evidence>
<evidence type="ECO:0000256" key="11">
    <source>
        <dbReference type="ARBA" id="ARBA00022840"/>
    </source>
</evidence>
<gene>
    <name evidence="25" type="ORF">SASPL_117863</name>
</gene>
<evidence type="ECO:0000256" key="7">
    <source>
        <dbReference type="ARBA" id="ARBA00022729"/>
    </source>
</evidence>
<dbReference type="Pfam" id="PF00954">
    <property type="entry name" value="S_locus_glycop"/>
    <property type="match status" value="1"/>
</dbReference>
<feature type="domain" description="EGF-like" evidence="22">
    <location>
        <begin position="303"/>
        <end position="339"/>
    </location>
</feature>
<dbReference type="SMART" id="SM00473">
    <property type="entry name" value="PAN_AP"/>
    <property type="match status" value="1"/>
</dbReference>
<comment type="similarity">
    <text evidence="19">Belongs to the protein kinase superfamily. Ser/Thr protein kinase family.</text>
</comment>
<reference evidence="25" key="1">
    <citation type="submission" date="2018-01" db="EMBL/GenBank/DDBJ databases">
        <authorList>
            <person name="Mao J.F."/>
        </authorList>
    </citation>
    <scope>NUCLEOTIDE SEQUENCE</scope>
    <source>
        <strain evidence="25">Huo1</strain>
        <tissue evidence="25">Leaf</tissue>
    </source>
</reference>
<dbReference type="AlphaFoldDB" id="A0A8X8XZ76"/>
<dbReference type="SMART" id="SM00108">
    <property type="entry name" value="B_lectin"/>
    <property type="match status" value="1"/>
</dbReference>
<dbReference type="InterPro" id="IPR000858">
    <property type="entry name" value="S_locus_glycoprot_dom"/>
</dbReference>
<keyword evidence="12" id="KW-1133">Transmembrane helix</keyword>
<organism evidence="25">
    <name type="scientific">Salvia splendens</name>
    <name type="common">Scarlet sage</name>
    <dbReference type="NCBI Taxonomy" id="180675"/>
    <lineage>
        <taxon>Eukaryota</taxon>
        <taxon>Viridiplantae</taxon>
        <taxon>Streptophyta</taxon>
        <taxon>Embryophyta</taxon>
        <taxon>Tracheophyta</taxon>
        <taxon>Spermatophyta</taxon>
        <taxon>Magnoliopsida</taxon>
        <taxon>eudicotyledons</taxon>
        <taxon>Gunneridae</taxon>
        <taxon>Pentapetalae</taxon>
        <taxon>asterids</taxon>
        <taxon>lamiids</taxon>
        <taxon>Lamiales</taxon>
        <taxon>Lamiaceae</taxon>
        <taxon>Nepetoideae</taxon>
        <taxon>Mentheae</taxon>
        <taxon>Salviinae</taxon>
        <taxon>Salvia</taxon>
        <taxon>Salvia subgen. Calosphace</taxon>
        <taxon>core Calosphace</taxon>
    </lineage>
</organism>
<dbReference type="PROSITE" id="PS50011">
    <property type="entry name" value="PROTEIN_KINASE_DOM"/>
    <property type="match status" value="1"/>
</dbReference>
<evidence type="ECO:0000256" key="14">
    <source>
        <dbReference type="ARBA" id="ARBA00023157"/>
    </source>
</evidence>
<keyword evidence="2" id="KW-1003">Cell membrane</keyword>
<keyword evidence="4" id="KW-0597">Phosphoprotein</keyword>
<dbReference type="Proteomes" id="UP000298416">
    <property type="component" value="Unassembled WGS sequence"/>
</dbReference>
<evidence type="ECO:0000256" key="15">
    <source>
        <dbReference type="ARBA" id="ARBA00023170"/>
    </source>
</evidence>
<dbReference type="GO" id="GO:0005886">
    <property type="term" value="C:plasma membrane"/>
    <property type="evidence" value="ECO:0007669"/>
    <property type="project" value="UniProtKB-SubCell"/>
</dbReference>
<evidence type="ECO:0000256" key="8">
    <source>
        <dbReference type="ARBA" id="ARBA00022734"/>
    </source>
</evidence>
<feature type="domain" description="Apple" evidence="24">
    <location>
        <begin position="358"/>
        <end position="440"/>
    </location>
</feature>
<evidence type="ECO:0000256" key="16">
    <source>
        <dbReference type="ARBA" id="ARBA00023180"/>
    </source>
</evidence>
<dbReference type="InterPro" id="IPR000742">
    <property type="entry name" value="EGF"/>
</dbReference>
<feature type="domain" description="Bulb-type lectin" evidence="23">
    <location>
        <begin position="44"/>
        <end position="166"/>
    </location>
</feature>
<dbReference type="InterPro" id="IPR011009">
    <property type="entry name" value="Kinase-like_dom_sf"/>
</dbReference>
<accession>A0A8X8XZ76</accession>
<evidence type="ECO:0000256" key="12">
    <source>
        <dbReference type="ARBA" id="ARBA00022989"/>
    </source>
</evidence>
<sequence>MERGLQTELQLLLLLYFLDDPSKMAPFTFTALLFFSLLQPTSQKSLLLHNQTIAPGQTLVSETQVFEFGFFRPGNSTNTFLGIWYKSIPATVVWVANRNNPIPDPHRPVAFSISANGTLLITTVESVIIWSANPSAAASRPTLRLLETGNLVVADESIGGSAYLWQSFDFPTDTWLSGMKLVDDRDPGVSTNLTSWRDWDDPSPGVFVAKIENDGLPEMVVYEGQRKKLRTGKWNGVSFNGLPRFRTSVSKAELVFEEERLISLAMPYESSIIIRARLDLSGSVYHYVMNPGRDKWSPVYPFPRDECDEYGHCGPNGLCTVENSQRCECFKGFVPKFADRWGARDWSGGCRRISALDCRSGDGFLEVRGVKSPDLLSYWLNASMSLDECKDECLKNCSCSACANVYITNGGTGCLMWFGDLLDTRELPATNGLQNVYVRVPLSRLDSTSGFEKKKVPVSLILISIATGFVVSTFINRALLLLARWKKRGLKKNKEDIELPLIKMATILQATNNFSQEKVIGVGGFGPVYKGNLSGGEEIAVKRLSKASRQGLEEFKNEVVLIAKLQHRNLVRLLGCCIEGEEMMLIYEYLENKSLDRFVFGASQYPFSLFKSNKFILVSDVDSCSCADPDRRKLLTWPKRFDIIMGITRGMLYLHHDSRLKIIHRDLKTNNILLDASLNPKISDFGLARTFEEDQSISRTKRVIGTYGYMAPEYAFHGKFSVKSDVYSLGVVLLEIISGKKNNGFRHNDHLSLLGHAWMLWKEKRIMEVMDHCLKETCDESQVKRCIHVGLLCVQKLAEDRPITPSVALMLATEGMILPDPEEPGFFLEGSCRRSDPQSCTRPPTSNATVTITDLEAR</sequence>
<name>A0A8X8XZ76_SALSN</name>
<dbReference type="SUPFAM" id="SSF56112">
    <property type="entry name" value="Protein kinase-like (PK-like)"/>
    <property type="match status" value="1"/>
</dbReference>
<evidence type="ECO:0000256" key="20">
    <source>
        <dbReference type="PROSITE-ProRule" id="PRU00076"/>
    </source>
</evidence>
<dbReference type="PROSITE" id="PS00108">
    <property type="entry name" value="PROTEIN_KINASE_ST"/>
    <property type="match status" value="1"/>
</dbReference>
<dbReference type="Gene3D" id="1.10.510.10">
    <property type="entry name" value="Transferase(Phosphotransferase) domain 1"/>
    <property type="match status" value="1"/>
</dbReference>
<evidence type="ECO:0000256" key="4">
    <source>
        <dbReference type="ARBA" id="ARBA00022553"/>
    </source>
</evidence>
<evidence type="ECO:0000256" key="9">
    <source>
        <dbReference type="ARBA" id="ARBA00022741"/>
    </source>
</evidence>
<dbReference type="Gene3D" id="3.30.200.20">
    <property type="entry name" value="Phosphorylase Kinase, domain 1"/>
    <property type="match status" value="1"/>
</dbReference>
<dbReference type="InterPro" id="IPR003609">
    <property type="entry name" value="Pan_app"/>
</dbReference>
<evidence type="ECO:0000256" key="3">
    <source>
        <dbReference type="ARBA" id="ARBA00022527"/>
    </source>
</evidence>
<dbReference type="PROSITE" id="PS50948">
    <property type="entry name" value="PAN"/>
    <property type="match status" value="1"/>
</dbReference>
<dbReference type="FunFam" id="1.10.510.10:FF:000060">
    <property type="entry name" value="G-type lectin S-receptor-like serine/threonine-protein kinase"/>
    <property type="match status" value="1"/>
</dbReference>
<dbReference type="Pfam" id="PF08276">
    <property type="entry name" value="PAN_2"/>
    <property type="match status" value="1"/>
</dbReference>
<dbReference type="EC" id="2.7.11.1" evidence="19"/>
<evidence type="ECO:0000259" key="22">
    <source>
        <dbReference type="PROSITE" id="PS50026"/>
    </source>
</evidence>
<dbReference type="InterPro" id="IPR008271">
    <property type="entry name" value="Ser/Thr_kinase_AS"/>
</dbReference>
<evidence type="ECO:0000256" key="13">
    <source>
        <dbReference type="ARBA" id="ARBA00023136"/>
    </source>
</evidence>
<dbReference type="InterPro" id="IPR000719">
    <property type="entry name" value="Prot_kinase_dom"/>
</dbReference>